<name>A0ABD1WJL0_9LAMI</name>
<feature type="region of interest" description="Disordered" evidence="1">
    <location>
        <begin position="75"/>
        <end position="102"/>
    </location>
</feature>
<organism evidence="2 3">
    <name type="scientific">Forsythia ovata</name>
    <dbReference type="NCBI Taxonomy" id="205694"/>
    <lineage>
        <taxon>Eukaryota</taxon>
        <taxon>Viridiplantae</taxon>
        <taxon>Streptophyta</taxon>
        <taxon>Embryophyta</taxon>
        <taxon>Tracheophyta</taxon>
        <taxon>Spermatophyta</taxon>
        <taxon>Magnoliopsida</taxon>
        <taxon>eudicotyledons</taxon>
        <taxon>Gunneridae</taxon>
        <taxon>Pentapetalae</taxon>
        <taxon>asterids</taxon>
        <taxon>lamiids</taxon>
        <taxon>Lamiales</taxon>
        <taxon>Oleaceae</taxon>
        <taxon>Forsythieae</taxon>
        <taxon>Forsythia</taxon>
    </lineage>
</organism>
<evidence type="ECO:0000313" key="3">
    <source>
        <dbReference type="Proteomes" id="UP001604277"/>
    </source>
</evidence>
<dbReference type="Pfam" id="PF13233">
    <property type="entry name" value="Complex1_LYR_2"/>
    <property type="match status" value="1"/>
</dbReference>
<accession>A0ABD1WJL0</accession>
<reference evidence="3" key="1">
    <citation type="submission" date="2024-07" db="EMBL/GenBank/DDBJ databases">
        <title>Two chromosome-level genome assemblies of Korean endemic species Abeliophyllum distichum and Forsythia ovata (Oleaceae).</title>
        <authorList>
            <person name="Jang H."/>
        </authorList>
    </citation>
    <scope>NUCLEOTIDE SEQUENCE [LARGE SCALE GENOMIC DNA]</scope>
</reference>
<comment type="caution">
    <text evidence="2">The sequence shown here is derived from an EMBL/GenBank/DDBJ whole genome shotgun (WGS) entry which is preliminary data.</text>
</comment>
<protein>
    <submittedName>
        <fullName evidence="2">Uncharacterized protein</fullName>
    </submittedName>
</protein>
<sequence>MGSSFQDLNRTGKKVYRNLLKAVMKQIGKEEHNSHFTDFIKQEFKKNVNSENPQKLKLAHDYTIYLNSVHHHKIPPPTPTPNQAWKTPTTATPTTDITHPNPPPIHYCPISKAQLQKVRKIFQGDPEIWAAFTGKFPRSSIGVGAEPGSDSASQRESPVENP</sequence>
<evidence type="ECO:0000313" key="2">
    <source>
        <dbReference type="EMBL" id="KAL2549625.1"/>
    </source>
</evidence>
<feature type="region of interest" description="Disordered" evidence="1">
    <location>
        <begin position="138"/>
        <end position="162"/>
    </location>
</feature>
<dbReference type="PANTHER" id="PTHR35763:SF1">
    <property type="entry name" value="OS11G0133900 PROTEIN"/>
    <property type="match status" value="1"/>
</dbReference>
<proteinExistence type="predicted"/>
<keyword evidence="3" id="KW-1185">Reference proteome</keyword>
<dbReference type="PANTHER" id="PTHR35763">
    <property type="entry name" value="COMPLEX 1 LYR-LIKE PROTEIN"/>
    <property type="match status" value="1"/>
</dbReference>
<gene>
    <name evidence="2" type="ORF">Fot_11155</name>
</gene>
<dbReference type="EMBL" id="JBFOLJ010000003">
    <property type="protein sequence ID" value="KAL2549625.1"/>
    <property type="molecule type" value="Genomic_DNA"/>
</dbReference>
<feature type="compositionally biased region" description="Low complexity" evidence="1">
    <location>
        <begin position="87"/>
        <end position="99"/>
    </location>
</feature>
<evidence type="ECO:0000256" key="1">
    <source>
        <dbReference type="SAM" id="MobiDB-lite"/>
    </source>
</evidence>
<dbReference type="AlphaFoldDB" id="A0ABD1WJL0"/>
<dbReference type="Proteomes" id="UP001604277">
    <property type="component" value="Unassembled WGS sequence"/>
</dbReference>